<name>A0A1Y0VWZ6_PEDPE</name>
<protein>
    <recommendedName>
        <fullName evidence="3">DUF1934 family protein</fullName>
    </recommendedName>
</protein>
<dbReference type="Proteomes" id="UP000196118">
    <property type="component" value="Chromosome"/>
</dbReference>
<dbReference type="InterPro" id="IPR015231">
    <property type="entry name" value="DUF1934"/>
</dbReference>
<evidence type="ECO:0000313" key="1">
    <source>
        <dbReference type="EMBL" id="ARW19067.1"/>
    </source>
</evidence>
<dbReference type="Gene3D" id="2.40.128.20">
    <property type="match status" value="1"/>
</dbReference>
<evidence type="ECO:0008006" key="3">
    <source>
        <dbReference type="Google" id="ProtNLM"/>
    </source>
</evidence>
<dbReference type="AlphaFoldDB" id="A0A1Y0VWZ6"/>
<dbReference type="EMBL" id="CP021474">
    <property type="protein sequence ID" value="ARW19067.1"/>
    <property type="molecule type" value="Genomic_DNA"/>
</dbReference>
<dbReference type="Pfam" id="PF09148">
    <property type="entry name" value="DUF1934"/>
    <property type="match status" value="1"/>
</dbReference>
<dbReference type="InterPro" id="IPR012674">
    <property type="entry name" value="Calycin"/>
</dbReference>
<dbReference type="SUPFAM" id="SSF50814">
    <property type="entry name" value="Lipocalins"/>
    <property type="match status" value="1"/>
</dbReference>
<proteinExistence type="predicted"/>
<organism evidence="1 2">
    <name type="scientific">Pediococcus pentosaceus</name>
    <dbReference type="NCBI Taxonomy" id="1255"/>
    <lineage>
        <taxon>Bacteria</taxon>
        <taxon>Bacillati</taxon>
        <taxon>Bacillota</taxon>
        <taxon>Bacilli</taxon>
        <taxon>Lactobacillales</taxon>
        <taxon>Lactobacillaceae</taxon>
        <taxon>Pediococcus</taxon>
    </lineage>
</organism>
<gene>
    <name evidence="1" type="ORF">S100892_00462</name>
</gene>
<accession>A0A1Y0VWZ6</accession>
<evidence type="ECO:0000313" key="2">
    <source>
        <dbReference type="Proteomes" id="UP000196118"/>
    </source>
</evidence>
<sequence length="151" mass="17103">MAGLNNGIPIEIHLETFIEQEGEKTHLAFDEPGQIFQMGDSLYLRYQEKNEETGKKSPVTMKIDGDGNVLLTRSSESEMRLRFANGKRIEARYRTPYGLFPIETVTPFLEIELQEGPLAGRVNIDYQLFAGEQLIGNYKSDCNLLLNCSII</sequence>
<reference evidence="1 2" key="1">
    <citation type="submission" date="2017-05" db="EMBL/GenBank/DDBJ databases">
        <title>Genome sequence of Pediococcus pentosaceus strain SRCM100892.</title>
        <authorList>
            <person name="Cho S.H."/>
        </authorList>
    </citation>
    <scope>NUCLEOTIDE SEQUENCE [LARGE SCALE GENOMIC DNA]</scope>
    <source>
        <strain evidence="1 2">SRCM100892</strain>
    </source>
</reference>